<evidence type="ECO:0000313" key="2">
    <source>
        <dbReference type="Proteomes" id="UP000180194"/>
    </source>
</evidence>
<dbReference type="Proteomes" id="UP000180194">
    <property type="component" value="Unassembled WGS sequence"/>
</dbReference>
<organism evidence="1 2">
    <name type="scientific">Cytobacillus oceanisediminis</name>
    <dbReference type="NCBI Taxonomy" id="665099"/>
    <lineage>
        <taxon>Bacteria</taxon>
        <taxon>Bacillati</taxon>
        <taxon>Bacillota</taxon>
        <taxon>Bacilli</taxon>
        <taxon>Bacillales</taxon>
        <taxon>Bacillaceae</taxon>
        <taxon>Cytobacillus</taxon>
    </lineage>
</organism>
<name>A0ABX3CMP5_9BACI</name>
<comment type="caution">
    <text evidence="1">The sequence shown here is derived from an EMBL/GenBank/DDBJ whole genome shotgun (WGS) entry which is preliminary data.</text>
</comment>
<accession>A0ABX3CMP5</accession>
<keyword evidence="2" id="KW-1185">Reference proteome</keyword>
<dbReference type="Gene3D" id="1.20.140.160">
    <property type="match status" value="1"/>
</dbReference>
<proteinExistence type="predicted"/>
<gene>
    <name evidence="1" type="ORF">BBV17_25015</name>
</gene>
<evidence type="ECO:0000313" key="1">
    <source>
        <dbReference type="EMBL" id="OHX44768.1"/>
    </source>
</evidence>
<dbReference type="InterPro" id="IPR013324">
    <property type="entry name" value="RNA_pol_sigma_r3/r4-like"/>
</dbReference>
<sequence>MTCSVEAADKETFSRLLKRAAWRIQYKIKTVKNKEIEMEDSIPLGITQNFEDEVISRIFIEELLSSIPNLRNRCIIRKIILEGYTEKEVASDLNISQQAVNKCKRKAIKDMKERICHLIDS</sequence>
<reference evidence="1 2" key="1">
    <citation type="submission" date="2016-07" db="EMBL/GenBank/DDBJ databases">
        <title>Bacillus oceanisediminis whole genome.</title>
        <authorList>
            <person name="Pal Y."/>
            <person name="Verma A."/>
            <person name="Mual P."/>
            <person name="Srinivasan K."/>
        </authorList>
    </citation>
    <scope>NUCLEOTIDE SEQUENCE [LARGE SCALE GENOMIC DNA]</scope>
    <source>
        <strain evidence="1 2">Bhandara28</strain>
    </source>
</reference>
<protein>
    <recommendedName>
        <fullName evidence="3">RNA polymerase sigma factor (Sigma-70 family)</fullName>
    </recommendedName>
</protein>
<dbReference type="SUPFAM" id="SSF88659">
    <property type="entry name" value="Sigma3 and sigma4 domains of RNA polymerase sigma factors"/>
    <property type="match status" value="1"/>
</dbReference>
<dbReference type="EMBL" id="MBRJ01000040">
    <property type="protein sequence ID" value="OHX44768.1"/>
    <property type="molecule type" value="Genomic_DNA"/>
</dbReference>
<dbReference type="RefSeq" id="WP_071158695.1">
    <property type="nucleotide sequence ID" value="NZ_MBRJ01000040.1"/>
</dbReference>
<evidence type="ECO:0008006" key="3">
    <source>
        <dbReference type="Google" id="ProtNLM"/>
    </source>
</evidence>